<comment type="caution">
    <text evidence="2">The sequence shown here is derived from an EMBL/GenBank/DDBJ whole genome shotgun (WGS) entry which is preliminary data.</text>
</comment>
<evidence type="ECO:0000256" key="1">
    <source>
        <dbReference type="ARBA" id="ARBA00008591"/>
    </source>
</evidence>
<dbReference type="Gene3D" id="1.20.58.220">
    <property type="entry name" value="Phosphate transport system protein phou homolog 2, domain 2"/>
    <property type="match status" value="1"/>
</dbReference>
<evidence type="ECO:0000313" key="2">
    <source>
        <dbReference type="EMBL" id="MBC8598963.1"/>
    </source>
</evidence>
<sequence length="207" mass="24190">MSKKQDDFYFQNFIECAGYSCQAAHLLKEILSDFRPEDTRLRLDELHKIEHEADMKKHELSDRLTKAFITPIEREDIAALSEQIDDLTDKIEEVFIRIYINNVKAIRPEALKMLELVIQCCEEVCGLMREFANFRRSKELKDRIIQINSLEEEADRLYIASMHSLHSEEKDVLAVIAWREIYSYLEKCADACEHAADVVESVVMKNS</sequence>
<comment type="similarity">
    <text evidence="1">Belongs to the UPF0111 family.</text>
</comment>
<proteinExistence type="inferred from homology"/>
<dbReference type="PANTHER" id="PTHR37298">
    <property type="entry name" value="UPF0111 PROTEIN YKAA"/>
    <property type="match status" value="1"/>
</dbReference>
<dbReference type="RefSeq" id="WP_262427390.1">
    <property type="nucleotide sequence ID" value="NZ_JACRTJ010000015.1"/>
</dbReference>
<name>A0ABR7NSK4_9FIRM</name>
<dbReference type="InterPro" id="IPR052912">
    <property type="entry name" value="UPF0111_domain"/>
</dbReference>
<dbReference type="Proteomes" id="UP000647491">
    <property type="component" value="Unassembled WGS sequence"/>
</dbReference>
<accession>A0ABR7NSK4</accession>
<organism evidence="2 3">
    <name type="scientific">Enterocloster hominis</name>
    <name type="common">ex Liu et al. 2021</name>
    <dbReference type="NCBI Taxonomy" id="2763663"/>
    <lineage>
        <taxon>Bacteria</taxon>
        <taxon>Bacillati</taxon>
        <taxon>Bacillota</taxon>
        <taxon>Clostridia</taxon>
        <taxon>Lachnospirales</taxon>
        <taxon>Lachnospiraceae</taxon>
        <taxon>Enterocloster</taxon>
    </lineage>
</organism>
<keyword evidence="3" id="KW-1185">Reference proteome</keyword>
<dbReference type="InterPro" id="IPR018445">
    <property type="entry name" value="Put_Phosphate_transp_reg"/>
</dbReference>
<dbReference type="InterPro" id="IPR038078">
    <property type="entry name" value="PhoU-like_sf"/>
</dbReference>
<reference evidence="2 3" key="1">
    <citation type="submission" date="2020-08" db="EMBL/GenBank/DDBJ databases">
        <title>Genome public.</title>
        <authorList>
            <person name="Liu C."/>
            <person name="Sun Q."/>
        </authorList>
    </citation>
    <scope>NUCLEOTIDE SEQUENCE [LARGE SCALE GENOMIC DNA]</scope>
    <source>
        <strain evidence="2 3">BX10</strain>
    </source>
</reference>
<protein>
    <submittedName>
        <fullName evidence="2">DUF47 family protein</fullName>
    </submittedName>
</protein>
<dbReference type="SUPFAM" id="SSF109755">
    <property type="entry name" value="PhoU-like"/>
    <property type="match status" value="1"/>
</dbReference>
<dbReference type="Pfam" id="PF01865">
    <property type="entry name" value="PhoU_div"/>
    <property type="match status" value="1"/>
</dbReference>
<dbReference type="PANTHER" id="PTHR37298:SF1">
    <property type="entry name" value="UPF0111 PROTEIN YKAA"/>
    <property type="match status" value="1"/>
</dbReference>
<evidence type="ECO:0000313" key="3">
    <source>
        <dbReference type="Proteomes" id="UP000647491"/>
    </source>
</evidence>
<dbReference type="EMBL" id="JACRTJ010000015">
    <property type="protein sequence ID" value="MBC8598963.1"/>
    <property type="molecule type" value="Genomic_DNA"/>
</dbReference>
<gene>
    <name evidence="2" type="ORF">H8708_06930</name>
</gene>